<dbReference type="EMBL" id="JAYMYR010000006">
    <property type="protein sequence ID" value="KAK7355350.1"/>
    <property type="molecule type" value="Genomic_DNA"/>
</dbReference>
<dbReference type="AlphaFoldDB" id="A0AAN9MI89"/>
<reference evidence="2 3" key="1">
    <citation type="submission" date="2024-01" db="EMBL/GenBank/DDBJ databases">
        <title>The genomes of 5 underutilized Papilionoideae crops provide insights into root nodulation and disease resistanc.</title>
        <authorList>
            <person name="Jiang F."/>
        </authorList>
    </citation>
    <scope>NUCLEOTIDE SEQUENCE [LARGE SCALE GENOMIC DNA]</scope>
    <source>
        <strain evidence="2">JINMINGXINNONG_FW02</strain>
        <tissue evidence="2">Leaves</tissue>
    </source>
</reference>
<evidence type="ECO:0000313" key="3">
    <source>
        <dbReference type="Proteomes" id="UP001374584"/>
    </source>
</evidence>
<dbReference type="PROSITE" id="PS01138">
    <property type="entry name" value="SCORP_SHORT_TOXIN"/>
    <property type="match status" value="1"/>
</dbReference>
<keyword evidence="1" id="KW-0732">Signal</keyword>
<feature type="signal peptide" evidence="1">
    <location>
        <begin position="1"/>
        <end position="30"/>
    </location>
</feature>
<accession>A0AAN9MI89</accession>
<organism evidence="2 3">
    <name type="scientific">Phaseolus coccineus</name>
    <name type="common">Scarlet runner bean</name>
    <name type="synonym">Phaseolus multiflorus</name>
    <dbReference type="NCBI Taxonomy" id="3886"/>
    <lineage>
        <taxon>Eukaryota</taxon>
        <taxon>Viridiplantae</taxon>
        <taxon>Streptophyta</taxon>
        <taxon>Embryophyta</taxon>
        <taxon>Tracheophyta</taxon>
        <taxon>Spermatophyta</taxon>
        <taxon>Magnoliopsida</taxon>
        <taxon>eudicotyledons</taxon>
        <taxon>Gunneridae</taxon>
        <taxon>Pentapetalae</taxon>
        <taxon>rosids</taxon>
        <taxon>fabids</taxon>
        <taxon>Fabales</taxon>
        <taxon>Fabaceae</taxon>
        <taxon>Papilionoideae</taxon>
        <taxon>50 kb inversion clade</taxon>
        <taxon>NPAAA clade</taxon>
        <taxon>indigoferoid/millettioid clade</taxon>
        <taxon>Phaseoleae</taxon>
        <taxon>Phaseolus</taxon>
    </lineage>
</organism>
<keyword evidence="3" id="KW-1185">Reference proteome</keyword>
<gene>
    <name evidence="2" type="ORF">VNO80_14605</name>
</gene>
<evidence type="ECO:0000256" key="1">
    <source>
        <dbReference type="SAM" id="SignalP"/>
    </source>
</evidence>
<proteinExistence type="predicted"/>
<dbReference type="Proteomes" id="UP001374584">
    <property type="component" value="Unassembled WGS sequence"/>
</dbReference>
<sequence length="76" mass="8303">MSGYSVMWMILFKVLLAATIVLVISSGVMSQRHPPFCHETCNEFGDCAARCKVIGYGGGKCIGTWCCCSYDVQQLS</sequence>
<feature type="chain" id="PRO_5042870730" description="Defensin-like protein" evidence="1">
    <location>
        <begin position="31"/>
        <end position="76"/>
    </location>
</feature>
<name>A0AAN9MI89_PHACN</name>
<comment type="caution">
    <text evidence="2">The sequence shown here is derived from an EMBL/GenBank/DDBJ whole genome shotgun (WGS) entry which is preliminary data.</text>
</comment>
<evidence type="ECO:0000313" key="2">
    <source>
        <dbReference type="EMBL" id="KAK7355350.1"/>
    </source>
</evidence>
<protein>
    <recommendedName>
        <fullName evidence="4">Defensin-like protein</fullName>
    </recommendedName>
</protein>
<evidence type="ECO:0008006" key="4">
    <source>
        <dbReference type="Google" id="ProtNLM"/>
    </source>
</evidence>